<dbReference type="Proteomes" id="UP000580250">
    <property type="component" value="Unassembled WGS sequence"/>
</dbReference>
<accession>A0A6V7VYZ6</accession>
<feature type="compositionally biased region" description="Polar residues" evidence="1">
    <location>
        <begin position="33"/>
        <end position="46"/>
    </location>
</feature>
<evidence type="ECO:0000313" key="3">
    <source>
        <dbReference type="Proteomes" id="UP000580250"/>
    </source>
</evidence>
<organism evidence="2 3">
    <name type="scientific">Meloidogyne enterolobii</name>
    <name type="common">Root-knot nematode worm</name>
    <name type="synonym">Meloidogyne mayaguensis</name>
    <dbReference type="NCBI Taxonomy" id="390850"/>
    <lineage>
        <taxon>Eukaryota</taxon>
        <taxon>Metazoa</taxon>
        <taxon>Ecdysozoa</taxon>
        <taxon>Nematoda</taxon>
        <taxon>Chromadorea</taxon>
        <taxon>Rhabditida</taxon>
        <taxon>Tylenchina</taxon>
        <taxon>Tylenchomorpha</taxon>
        <taxon>Tylenchoidea</taxon>
        <taxon>Meloidogynidae</taxon>
        <taxon>Meloidogyninae</taxon>
        <taxon>Meloidogyne</taxon>
    </lineage>
</organism>
<sequence>MVSKTILAFMGIIYFAMDINGMILNREKREQQPENLDSTSETQGTTKPGYAYDAFGIISSDEPDSTSSSSRDPPLPPPTLKAQDPSTEEPKTSTLMPTTIIPTTPAPTTTTPKPTTHKPTKAHKTTKKAIKYFINLQQPQGNIGGGQGKLKAFGRLLIPSDTGSA</sequence>
<dbReference type="EMBL" id="CAJEWN010000343">
    <property type="protein sequence ID" value="CAD2179421.1"/>
    <property type="molecule type" value="Genomic_DNA"/>
</dbReference>
<reference evidence="2 3" key="1">
    <citation type="submission" date="2020-08" db="EMBL/GenBank/DDBJ databases">
        <authorList>
            <person name="Koutsovoulos G."/>
            <person name="Danchin GJ E."/>
        </authorList>
    </citation>
    <scope>NUCLEOTIDE SEQUENCE [LARGE SCALE GENOMIC DNA]</scope>
</reference>
<name>A0A6V7VYZ6_MELEN</name>
<feature type="compositionally biased region" description="Low complexity" evidence="1">
    <location>
        <begin position="97"/>
        <end position="114"/>
    </location>
</feature>
<gene>
    <name evidence="2" type="ORF">MENT_LOCUS31422</name>
</gene>
<protein>
    <submittedName>
        <fullName evidence="2">Uncharacterized protein</fullName>
    </submittedName>
</protein>
<comment type="caution">
    <text evidence="2">The sequence shown here is derived from an EMBL/GenBank/DDBJ whole genome shotgun (WGS) entry which is preliminary data.</text>
</comment>
<proteinExistence type="predicted"/>
<feature type="region of interest" description="Disordered" evidence="1">
    <location>
        <begin position="30"/>
        <end position="122"/>
    </location>
</feature>
<evidence type="ECO:0000256" key="1">
    <source>
        <dbReference type="SAM" id="MobiDB-lite"/>
    </source>
</evidence>
<dbReference type="AlphaFoldDB" id="A0A6V7VYZ6"/>
<evidence type="ECO:0000313" key="2">
    <source>
        <dbReference type="EMBL" id="CAD2179421.1"/>
    </source>
</evidence>